<comment type="caution">
    <text evidence="3">The sequence shown here is derived from an EMBL/GenBank/DDBJ whole genome shotgun (WGS) entry which is preliminary data.</text>
</comment>
<accession>A0AAW2J207</accession>
<organism evidence="3">
    <name type="scientific">Sesamum calycinum</name>
    <dbReference type="NCBI Taxonomy" id="2727403"/>
    <lineage>
        <taxon>Eukaryota</taxon>
        <taxon>Viridiplantae</taxon>
        <taxon>Streptophyta</taxon>
        <taxon>Embryophyta</taxon>
        <taxon>Tracheophyta</taxon>
        <taxon>Spermatophyta</taxon>
        <taxon>Magnoliopsida</taxon>
        <taxon>eudicotyledons</taxon>
        <taxon>Gunneridae</taxon>
        <taxon>Pentapetalae</taxon>
        <taxon>asterids</taxon>
        <taxon>lamiids</taxon>
        <taxon>Lamiales</taxon>
        <taxon>Pedaliaceae</taxon>
        <taxon>Sesamum</taxon>
    </lineage>
</organism>
<sequence length="295" mass="34244">MNSRISNQVRHLHRLVSILDELCSRNLCLDRNAFGWLRYLLEYSRGLLSTKHLTVSKQVAIFFSVVAHHKKNCVVKHDFIRFDRTISKYFHRMLNAIVKLYNIFLVRPTLITDDCMDSQWRWFKGCLDGLDRTFIDVRVPKHEKGRYQTRKGGLRVPAGHYNLCDNGYANEEGFLTPYRGVCYHLREWDRGFRGPQNHQELFNLKHSSVHLTKEVVSRLPTKMDLKTDEGSSRQRRRGGNTERPFNRQTLMIKEDECLLAGLKSLVVTGWKCDNGFRNGLSSAIGGSYGSEFSTL</sequence>
<dbReference type="Pfam" id="PF26138">
    <property type="entry name" value="DUF8040"/>
    <property type="match status" value="1"/>
</dbReference>
<dbReference type="InterPro" id="IPR058353">
    <property type="entry name" value="DUF8040"/>
</dbReference>
<gene>
    <name evidence="3" type="ORF">Scaly_2729900</name>
</gene>
<reference evidence="3" key="1">
    <citation type="submission" date="2020-06" db="EMBL/GenBank/DDBJ databases">
        <authorList>
            <person name="Li T."/>
            <person name="Hu X."/>
            <person name="Zhang T."/>
            <person name="Song X."/>
            <person name="Zhang H."/>
            <person name="Dai N."/>
            <person name="Sheng W."/>
            <person name="Hou X."/>
            <person name="Wei L."/>
        </authorList>
    </citation>
    <scope>NUCLEOTIDE SEQUENCE</scope>
    <source>
        <strain evidence="3">KEN8</strain>
        <tissue evidence="3">Leaf</tissue>
    </source>
</reference>
<feature type="compositionally biased region" description="Basic and acidic residues" evidence="1">
    <location>
        <begin position="222"/>
        <end position="232"/>
    </location>
</feature>
<dbReference type="PANTHER" id="PTHR22930:SF281">
    <property type="entry name" value="NUCLEASE"/>
    <property type="match status" value="1"/>
</dbReference>
<feature type="domain" description="DUF8040" evidence="2">
    <location>
        <begin position="21"/>
        <end position="99"/>
    </location>
</feature>
<dbReference type="PANTHER" id="PTHR22930">
    <property type="match status" value="1"/>
</dbReference>
<evidence type="ECO:0000259" key="2">
    <source>
        <dbReference type="Pfam" id="PF26138"/>
    </source>
</evidence>
<protein>
    <recommendedName>
        <fullName evidence="2">DUF8040 domain-containing protein</fullName>
    </recommendedName>
</protein>
<evidence type="ECO:0000256" key="1">
    <source>
        <dbReference type="SAM" id="MobiDB-lite"/>
    </source>
</evidence>
<dbReference type="AlphaFoldDB" id="A0AAW2J207"/>
<dbReference type="EMBL" id="JACGWM010001743">
    <property type="protein sequence ID" value="KAL0288477.1"/>
    <property type="molecule type" value="Genomic_DNA"/>
</dbReference>
<reference evidence="3" key="2">
    <citation type="journal article" date="2024" name="Plant">
        <title>Genomic evolution and insights into agronomic trait innovations of Sesamum species.</title>
        <authorList>
            <person name="Miao H."/>
            <person name="Wang L."/>
            <person name="Qu L."/>
            <person name="Liu H."/>
            <person name="Sun Y."/>
            <person name="Le M."/>
            <person name="Wang Q."/>
            <person name="Wei S."/>
            <person name="Zheng Y."/>
            <person name="Lin W."/>
            <person name="Duan Y."/>
            <person name="Cao H."/>
            <person name="Xiong S."/>
            <person name="Wang X."/>
            <person name="Wei L."/>
            <person name="Li C."/>
            <person name="Ma Q."/>
            <person name="Ju M."/>
            <person name="Zhao R."/>
            <person name="Li G."/>
            <person name="Mu C."/>
            <person name="Tian Q."/>
            <person name="Mei H."/>
            <person name="Zhang T."/>
            <person name="Gao T."/>
            <person name="Zhang H."/>
        </authorList>
    </citation>
    <scope>NUCLEOTIDE SEQUENCE</scope>
    <source>
        <strain evidence="3">KEN8</strain>
    </source>
</reference>
<proteinExistence type="predicted"/>
<evidence type="ECO:0000313" key="3">
    <source>
        <dbReference type="EMBL" id="KAL0288477.1"/>
    </source>
</evidence>
<feature type="region of interest" description="Disordered" evidence="1">
    <location>
        <begin position="222"/>
        <end position="246"/>
    </location>
</feature>
<name>A0AAW2J207_9LAMI</name>
<dbReference type="InterPro" id="IPR045249">
    <property type="entry name" value="HARBI1-like"/>
</dbReference>